<feature type="region of interest" description="Disordered" evidence="5">
    <location>
        <begin position="253"/>
        <end position="294"/>
    </location>
</feature>
<dbReference type="GO" id="GO:0007420">
    <property type="term" value="P:brain development"/>
    <property type="evidence" value="ECO:0007669"/>
    <property type="project" value="TreeGrafter"/>
</dbReference>
<feature type="compositionally biased region" description="Low complexity" evidence="5">
    <location>
        <begin position="1"/>
        <end position="17"/>
    </location>
</feature>
<reference evidence="7" key="1">
    <citation type="submission" date="2020-04" db="EMBL/GenBank/DDBJ databases">
        <authorList>
            <person name="Neveu A P."/>
        </authorList>
    </citation>
    <scope>NUCLEOTIDE SEQUENCE</scope>
    <source>
        <tissue evidence="7">Whole embryo</tissue>
    </source>
</reference>
<sequence length="551" mass="60532">MLHHASASTSSAQSMSTVYMSLDSRKRSVKPPGSPDSGMGYDSDLDNDEEVITNRRLSQHKAMSNLHASSPSPTLECINCPEMQDGGHDVFDGNAAKEHTTPPVEVKREVEATCTNDSKMAEILAELNNLPDTKIELPPPSISSQKKLAARPDHVKRPMNAFMIWSQIQRRKIMEETPDVHNAEISRNLGKLWRELPEPEKMPFMIEAERLRLQHMRDHPDYKYKPKKKAKATQVKKAAEEKEYVKIECAKVPAEPKQAASRASPNAKRARKRKLTSNQTKVAQSPTNIPTEPQSVSKAMFNPIQVALTPNSNPALQGTGANAVNNPTTVTIKVEPSGASLSTLTSSSVPRKRARTNSESVVKREEQLSPKIVKGTLIQGGGNRQYIIVSGASDMRPNVQAISSVVSSTSRPGSAPQVHVQDKESVVCYAQGFVPIAKVHENSISIVNGCVQSTNNNNSSNNATLIKESDVISKNEAQIISEALGSNCLQNFKFQEEGTIDLDQITFGCGIGLADPCRRKSHFDSFDADTDEVRMLIESSDNSWLTSDRLW</sequence>
<feature type="region of interest" description="Disordered" evidence="5">
    <location>
        <begin position="341"/>
        <end position="365"/>
    </location>
</feature>
<keyword evidence="2 4" id="KW-0238">DNA-binding</keyword>
<evidence type="ECO:0000259" key="6">
    <source>
        <dbReference type="PROSITE" id="PS50118"/>
    </source>
</evidence>
<dbReference type="Gene3D" id="1.10.30.10">
    <property type="entry name" value="High mobility group box domain"/>
    <property type="match status" value="1"/>
</dbReference>
<dbReference type="SUPFAM" id="SSF47095">
    <property type="entry name" value="HMG-box"/>
    <property type="match status" value="1"/>
</dbReference>
<feature type="DNA-binding region" description="HMG box" evidence="4">
    <location>
        <begin position="155"/>
        <end position="223"/>
    </location>
</feature>
<evidence type="ECO:0000256" key="5">
    <source>
        <dbReference type="SAM" id="MobiDB-lite"/>
    </source>
</evidence>
<dbReference type="PROSITE" id="PS50118">
    <property type="entry name" value="HMG_BOX_2"/>
    <property type="match status" value="1"/>
</dbReference>
<name>A0A6F9DTM2_9ASCI</name>
<proteinExistence type="evidence at transcript level"/>
<dbReference type="GO" id="GO:0005634">
    <property type="term" value="C:nucleus"/>
    <property type="evidence" value="ECO:0007669"/>
    <property type="project" value="UniProtKB-SubCell"/>
</dbReference>
<dbReference type="EMBL" id="LR790627">
    <property type="protein sequence ID" value="CAB3266489.1"/>
    <property type="molecule type" value="mRNA"/>
</dbReference>
<dbReference type="SMART" id="SM00398">
    <property type="entry name" value="HMG"/>
    <property type="match status" value="1"/>
</dbReference>
<dbReference type="FunFam" id="1.10.30.10:FF:000002">
    <property type="entry name" value="transcription factor Sox-2"/>
    <property type="match status" value="1"/>
</dbReference>
<comment type="subcellular location">
    <subcellularLocation>
        <location evidence="1">Nucleus</location>
    </subcellularLocation>
</comment>
<evidence type="ECO:0000256" key="2">
    <source>
        <dbReference type="ARBA" id="ARBA00023125"/>
    </source>
</evidence>
<dbReference type="InterPro" id="IPR009071">
    <property type="entry name" value="HMG_box_dom"/>
</dbReference>
<dbReference type="InterPro" id="IPR036910">
    <property type="entry name" value="HMG_box_dom_sf"/>
</dbReference>
<dbReference type="GO" id="GO:0000978">
    <property type="term" value="F:RNA polymerase II cis-regulatory region sequence-specific DNA binding"/>
    <property type="evidence" value="ECO:0007669"/>
    <property type="project" value="TreeGrafter"/>
</dbReference>
<evidence type="ECO:0000256" key="4">
    <source>
        <dbReference type="PROSITE-ProRule" id="PRU00267"/>
    </source>
</evidence>
<protein>
    <submittedName>
        <fullName evidence="7">SoxC HMG transcription factor</fullName>
    </submittedName>
</protein>
<dbReference type="Pfam" id="PF00505">
    <property type="entry name" value="HMG_box"/>
    <property type="match status" value="1"/>
</dbReference>
<organism evidence="7">
    <name type="scientific">Phallusia mammillata</name>
    <dbReference type="NCBI Taxonomy" id="59560"/>
    <lineage>
        <taxon>Eukaryota</taxon>
        <taxon>Metazoa</taxon>
        <taxon>Chordata</taxon>
        <taxon>Tunicata</taxon>
        <taxon>Ascidiacea</taxon>
        <taxon>Phlebobranchia</taxon>
        <taxon>Ascidiidae</taxon>
        <taxon>Phallusia</taxon>
    </lineage>
</organism>
<dbReference type="GO" id="GO:0000122">
    <property type="term" value="P:negative regulation of transcription by RNA polymerase II"/>
    <property type="evidence" value="ECO:0007669"/>
    <property type="project" value="TreeGrafter"/>
</dbReference>
<dbReference type="PANTHER" id="PTHR10270">
    <property type="entry name" value="SOX TRANSCRIPTION FACTOR"/>
    <property type="match status" value="1"/>
</dbReference>
<feature type="region of interest" description="Disordered" evidence="5">
    <location>
        <begin position="1"/>
        <end position="48"/>
    </location>
</feature>
<dbReference type="AlphaFoldDB" id="A0A6F9DTM2"/>
<evidence type="ECO:0000256" key="3">
    <source>
        <dbReference type="ARBA" id="ARBA00023242"/>
    </source>
</evidence>
<gene>
    <name evidence="7" type="primary">Sox4</name>
    <name evidence="7" type="synonym">11</name>
    <name evidence="7" type="synonym">12</name>
</gene>
<keyword evidence="3 4" id="KW-0539">Nucleus</keyword>
<feature type="domain" description="HMG box" evidence="6">
    <location>
        <begin position="155"/>
        <end position="223"/>
    </location>
</feature>
<feature type="compositionally biased region" description="Polar residues" evidence="5">
    <location>
        <begin position="276"/>
        <end position="294"/>
    </location>
</feature>
<evidence type="ECO:0000313" key="7">
    <source>
        <dbReference type="EMBL" id="CAB3266489.1"/>
    </source>
</evidence>
<dbReference type="InterPro" id="IPR050140">
    <property type="entry name" value="SRY-related_HMG-box_TF-like"/>
</dbReference>
<accession>A0A6F9DTM2</accession>
<dbReference type="PANTHER" id="PTHR10270:SF323">
    <property type="entry name" value="TRANSCRIPTION FACTOR SOX-14-RELATED"/>
    <property type="match status" value="1"/>
</dbReference>
<dbReference type="GO" id="GO:0001228">
    <property type="term" value="F:DNA-binding transcription activator activity, RNA polymerase II-specific"/>
    <property type="evidence" value="ECO:0007669"/>
    <property type="project" value="TreeGrafter"/>
</dbReference>
<dbReference type="GO" id="GO:0030182">
    <property type="term" value="P:neuron differentiation"/>
    <property type="evidence" value="ECO:0007669"/>
    <property type="project" value="TreeGrafter"/>
</dbReference>
<dbReference type="CDD" id="cd22029">
    <property type="entry name" value="HMG-box_SoxC"/>
    <property type="match status" value="1"/>
</dbReference>
<evidence type="ECO:0000256" key="1">
    <source>
        <dbReference type="ARBA" id="ARBA00004123"/>
    </source>
</evidence>